<dbReference type="Gene3D" id="2.60.40.10">
    <property type="entry name" value="Immunoglobulins"/>
    <property type="match status" value="1"/>
</dbReference>
<feature type="domain" description="Immunoglobulin" evidence="1">
    <location>
        <begin position="28"/>
        <end position="123"/>
    </location>
</feature>
<dbReference type="InterPro" id="IPR036179">
    <property type="entry name" value="Ig-like_dom_sf"/>
</dbReference>
<reference evidence="2" key="2">
    <citation type="submission" date="2025-09" db="UniProtKB">
        <authorList>
            <consortium name="Ensembl"/>
        </authorList>
    </citation>
    <scope>IDENTIFICATION</scope>
</reference>
<dbReference type="InterPro" id="IPR003599">
    <property type="entry name" value="Ig_sub"/>
</dbReference>
<evidence type="ECO:0000313" key="3">
    <source>
        <dbReference type="Proteomes" id="UP000694427"/>
    </source>
</evidence>
<dbReference type="Pfam" id="PF07686">
    <property type="entry name" value="V-set"/>
    <property type="match status" value="1"/>
</dbReference>
<accession>A0A8C1DXH2</accession>
<dbReference type="AlphaFoldDB" id="A0A8C1DXH2"/>
<dbReference type="InterPro" id="IPR013106">
    <property type="entry name" value="Ig_V-set"/>
</dbReference>
<dbReference type="Ensembl" id="ENSCCRT00010091790.1">
    <property type="protein sequence ID" value="ENSCCRP00010082752.1"/>
    <property type="gene ID" value="ENSCCRG00010036160.1"/>
</dbReference>
<evidence type="ECO:0000313" key="2">
    <source>
        <dbReference type="Ensembl" id="ENSCCRP00010082752.1"/>
    </source>
</evidence>
<keyword evidence="3" id="KW-1185">Reference proteome</keyword>
<protein>
    <recommendedName>
        <fullName evidence="1">Immunoglobulin domain-containing protein</fullName>
    </recommendedName>
</protein>
<dbReference type="InterPro" id="IPR013783">
    <property type="entry name" value="Ig-like_fold"/>
</dbReference>
<sequence length="239" mass="27372">MNLSLWGFFFSFLFLVGLLIWCQAAETLTDQLINLGQNVTINCDFENEVYWFLLKLPYSSVILRSFSSPTPFYYNEHYRQKYSVTSKHLVINNVTTDELGVYFCMSTDSKSPQFSYGTRLYIIEPTPPTECQNYTPALVKYTEQNQTSWQTLTLISGLINAVLVIVVIGQLKVCVCRNKRPAELSQQLHNTDLQPTQFIQQHVDPNQSQHAEEDSSLLYTNIHPAPVNSTYVALQLPKP</sequence>
<dbReference type="Proteomes" id="UP000694427">
    <property type="component" value="Unplaced"/>
</dbReference>
<name>A0A8C1DXH2_CYPCA</name>
<organism evidence="2 3">
    <name type="scientific">Cyprinus carpio</name>
    <name type="common">Common carp</name>
    <dbReference type="NCBI Taxonomy" id="7962"/>
    <lineage>
        <taxon>Eukaryota</taxon>
        <taxon>Metazoa</taxon>
        <taxon>Chordata</taxon>
        <taxon>Craniata</taxon>
        <taxon>Vertebrata</taxon>
        <taxon>Euteleostomi</taxon>
        <taxon>Actinopterygii</taxon>
        <taxon>Neopterygii</taxon>
        <taxon>Teleostei</taxon>
        <taxon>Ostariophysi</taxon>
        <taxon>Cypriniformes</taxon>
        <taxon>Cyprinidae</taxon>
        <taxon>Cyprininae</taxon>
        <taxon>Cyprinus</taxon>
    </lineage>
</organism>
<proteinExistence type="predicted"/>
<evidence type="ECO:0000259" key="1">
    <source>
        <dbReference type="SMART" id="SM00409"/>
    </source>
</evidence>
<dbReference type="SUPFAM" id="SSF48726">
    <property type="entry name" value="Immunoglobulin"/>
    <property type="match status" value="1"/>
</dbReference>
<dbReference type="SMART" id="SM00409">
    <property type="entry name" value="IG"/>
    <property type="match status" value="1"/>
</dbReference>
<reference evidence="2" key="1">
    <citation type="submission" date="2025-08" db="UniProtKB">
        <authorList>
            <consortium name="Ensembl"/>
        </authorList>
    </citation>
    <scope>IDENTIFICATION</scope>
</reference>